<dbReference type="STRING" id="81408.B4119_3906"/>
<comment type="caution">
    <text evidence="1">The sequence shown here is derived from an EMBL/GenBank/DDBJ whole genome shotgun (WGS) entry which is preliminary data.</text>
</comment>
<dbReference type="PATRIC" id="fig|81408.3.peg.1427"/>
<dbReference type="AlphaFoldDB" id="A0A150M3W0"/>
<organism evidence="1 2">
    <name type="scientific">Saccharococcus caldoxylosilyticus</name>
    <dbReference type="NCBI Taxonomy" id="81408"/>
    <lineage>
        <taxon>Bacteria</taxon>
        <taxon>Bacillati</taxon>
        <taxon>Bacillota</taxon>
        <taxon>Bacilli</taxon>
        <taxon>Bacillales</taxon>
        <taxon>Anoxybacillaceae</taxon>
        <taxon>Saccharococcus</taxon>
    </lineage>
</organism>
<dbReference type="Proteomes" id="UP000075455">
    <property type="component" value="Unassembled WGS sequence"/>
</dbReference>
<gene>
    <name evidence="1" type="ORF">B4119_3906</name>
</gene>
<accession>A0A150M3W0</accession>
<protein>
    <recommendedName>
        <fullName evidence="3">Glycosyl transferase family 1 domain-containing protein</fullName>
    </recommendedName>
</protein>
<reference evidence="1 2" key="1">
    <citation type="submission" date="2016-01" db="EMBL/GenBank/DDBJ databases">
        <title>Draft Genome Sequences of Seven Thermophilic Sporeformers Isolated from Foods.</title>
        <authorList>
            <person name="Berendsen E.M."/>
            <person name="Wells-Bennik M.H."/>
            <person name="Krawcyk A.O."/>
            <person name="De Jong A."/>
            <person name="Holsappel S."/>
            <person name="Eijlander R.T."/>
            <person name="Kuipers O.P."/>
        </authorList>
    </citation>
    <scope>NUCLEOTIDE SEQUENCE [LARGE SCALE GENOMIC DNA]</scope>
    <source>
        <strain evidence="1 2">B4119</strain>
    </source>
</reference>
<dbReference type="Gene3D" id="3.40.50.2000">
    <property type="entry name" value="Glycogen Phosphorylase B"/>
    <property type="match status" value="1"/>
</dbReference>
<evidence type="ECO:0008006" key="3">
    <source>
        <dbReference type="Google" id="ProtNLM"/>
    </source>
</evidence>
<sequence length="375" mass="44152">MKIAYVVHGTSEKFDGVSRKIINTVLCWNQLGIESKLFIIANKKNKIPPELLKNQFVQIIRYNNFIQYYYSDFWLKDLEIWKPDAIYVRGFTLYYSRAFRRLRGKLGCVIVNEINTNDVVEVKNQFKTYMKKLDLNGVRWTSFYLLTRNLWFKYIDGCVLLNNELRKIIPESIPHIVIGDGINLEDYPVYGRRNNETKKFNVVFMGTNDHPWYGLDKIIYMARFMREFNFHFIGIGREIIEKYGSVPPNIKCYGFLERSEYERILKKMDVAIGSLSLHINEMSEGSPLKVREYLAYGLPVIIGFKDTDFFDSTPPFILELPSSSDNVIKNMNKIKNFIKESKKLSINRADIAHLDYKIKEKTRIKFIENLLELES</sequence>
<proteinExistence type="predicted"/>
<evidence type="ECO:0000313" key="1">
    <source>
        <dbReference type="EMBL" id="KYD19076.1"/>
    </source>
</evidence>
<dbReference type="SUPFAM" id="SSF53756">
    <property type="entry name" value="UDP-Glycosyltransferase/glycogen phosphorylase"/>
    <property type="match status" value="1"/>
</dbReference>
<name>A0A150M3W0_9BACL</name>
<dbReference type="EMBL" id="LQYS01000014">
    <property type="protein sequence ID" value="KYD19076.1"/>
    <property type="molecule type" value="Genomic_DNA"/>
</dbReference>
<evidence type="ECO:0000313" key="2">
    <source>
        <dbReference type="Proteomes" id="UP000075455"/>
    </source>
</evidence>
<dbReference type="RefSeq" id="WP_061578919.1">
    <property type="nucleotide sequence ID" value="NZ_LQYS01000014.1"/>
</dbReference>